<keyword evidence="4" id="KW-1185">Reference proteome</keyword>
<feature type="transmembrane region" description="Helical" evidence="2">
    <location>
        <begin position="12"/>
        <end position="36"/>
    </location>
</feature>
<evidence type="ECO:0000256" key="2">
    <source>
        <dbReference type="SAM" id="Phobius"/>
    </source>
</evidence>
<sequence>MPTKRSVAAVGARAVGGLVGAGIVAAVVGSLAFVQWPVFERIPAATTVIPVPSEQMRVCPGPLLSLADDSSQAQAAASIGEATAAVAATEPGTGATVITPDTSRLDAPDNTLGGPDSAPLLARIPSAPGTTVAPLVAGSQSQEAATESLAGFAATACGEASSDSWLVGGSTDIGRTSLVLLSNPTTVVATVALSVYGETGLVDSPGSTGILVQPNSQRIISLAGLAPNLKSPVVHVTSQGGQVLASLQQSVIRGIQPGGVDLLGATNGPALVQNIAGLIVTAPGSPSPAGEADELQDGATSVRILATGSTTATVQIGVVAESAKSSGLSIEVQVQPGIATEVPLRDLAVGAYAVQLNSDQPIVTAATASVAGASGKDFAWFAASAPLRGEFLVTAAAGPSPTLHLVNTGSADEVLTVALESGVETTVNLLAGQAQATPLSTTGTVFVSGGTQTVASVGYSGAGQLASFAIQPAGPSAAPIAVYLR</sequence>
<dbReference type="EMBL" id="JACCFM010000001">
    <property type="protein sequence ID" value="NYJ20224.1"/>
    <property type="molecule type" value="Genomic_DNA"/>
</dbReference>
<comment type="caution">
    <text evidence="3">The sequence shown here is derived from an EMBL/GenBank/DDBJ whole genome shotgun (WGS) entry which is preliminary data.</text>
</comment>
<feature type="region of interest" description="Disordered" evidence="1">
    <location>
        <begin position="93"/>
        <end position="115"/>
    </location>
</feature>
<evidence type="ECO:0000313" key="4">
    <source>
        <dbReference type="Proteomes" id="UP000537260"/>
    </source>
</evidence>
<reference evidence="3 4" key="1">
    <citation type="submission" date="2020-07" db="EMBL/GenBank/DDBJ databases">
        <title>Sequencing the genomes of 1000 actinobacteria strains.</title>
        <authorList>
            <person name="Klenk H.-P."/>
        </authorList>
    </citation>
    <scope>NUCLEOTIDE SEQUENCE [LARGE SCALE GENOMIC DNA]</scope>
    <source>
        <strain evidence="3 4">LI1</strain>
    </source>
</reference>
<keyword evidence="2" id="KW-1133">Transmembrane helix</keyword>
<proteinExistence type="predicted"/>
<dbReference type="Pfam" id="PF18986">
    <property type="entry name" value="DUF5719"/>
    <property type="match status" value="1"/>
</dbReference>
<accession>A0A7Z0J6S1</accession>
<gene>
    <name evidence="3" type="ORF">HNR05_002015</name>
</gene>
<dbReference type="Proteomes" id="UP000537260">
    <property type="component" value="Unassembled WGS sequence"/>
</dbReference>
<organism evidence="3 4">
    <name type="scientific">Glaciibacter psychrotolerans</name>
    <dbReference type="NCBI Taxonomy" id="670054"/>
    <lineage>
        <taxon>Bacteria</taxon>
        <taxon>Bacillati</taxon>
        <taxon>Actinomycetota</taxon>
        <taxon>Actinomycetes</taxon>
        <taxon>Micrococcales</taxon>
        <taxon>Microbacteriaceae</taxon>
        <taxon>Glaciibacter</taxon>
    </lineage>
</organism>
<protein>
    <recommendedName>
        <fullName evidence="5">Large extracellular alpha-helical protein</fullName>
    </recommendedName>
</protein>
<evidence type="ECO:0000313" key="3">
    <source>
        <dbReference type="EMBL" id="NYJ20224.1"/>
    </source>
</evidence>
<name>A0A7Z0J6S1_9MICO</name>
<dbReference type="AlphaFoldDB" id="A0A7Z0J6S1"/>
<evidence type="ECO:0000256" key="1">
    <source>
        <dbReference type="SAM" id="MobiDB-lite"/>
    </source>
</evidence>
<keyword evidence="2" id="KW-0812">Transmembrane</keyword>
<dbReference type="InterPro" id="IPR043777">
    <property type="entry name" value="DUF5719"/>
</dbReference>
<evidence type="ECO:0008006" key="5">
    <source>
        <dbReference type="Google" id="ProtNLM"/>
    </source>
</evidence>
<dbReference type="RefSeq" id="WP_179578863.1">
    <property type="nucleotide sequence ID" value="NZ_JACCFM010000001.1"/>
</dbReference>
<keyword evidence="2" id="KW-0472">Membrane</keyword>